<sequence length="135" mass="14711">MQIFPAIVATCVCVVGIFASGEWRGLKQEMAGYNGGGVSYVMNLAWTAVSWQVFFIGSLGLIFEASSLFSNVIGTVSLPIIPILAVMLFHDKMDGVKVVSMLLAIWGFCSYVYQHYLDSSKLRTAIRNADAISDC</sequence>
<protein>
    <recommendedName>
        <fullName evidence="10">Purine permease</fullName>
    </recommendedName>
</protein>
<evidence type="ECO:0000313" key="9">
    <source>
        <dbReference type="Proteomes" id="UP000541444"/>
    </source>
</evidence>
<accession>A0A7J7P0M5</accession>
<dbReference type="InterPro" id="IPR030182">
    <property type="entry name" value="PUP_plant"/>
</dbReference>
<dbReference type="PANTHER" id="PTHR31376:SF17">
    <property type="entry name" value="PURINE PERMEASE 21-RELATED"/>
    <property type="match status" value="1"/>
</dbReference>
<dbReference type="OrthoDB" id="1907510at2759"/>
<keyword evidence="5 7" id="KW-1133">Transmembrane helix</keyword>
<feature type="transmembrane region" description="Helical" evidence="7">
    <location>
        <begin position="68"/>
        <end position="89"/>
    </location>
</feature>
<proteinExistence type="inferred from homology"/>
<comment type="subcellular location">
    <subcellularLocation>
        <location evidence="1">Membrane</location>
    </subcellularLocation>
</comment>
<dbReference type="Proteomes" id="UP000541444">
    <property type="component" value="Unassembled WGS sequence"/>
</dbReference>
<keyword evidence="6 7" id="KW-0472">Membrane</keyword>
<reference evidence="8 9" key="1">
    <citation type="journal article" date="2020" name="IScience">
        <title>Genome Sequencing of the Endangered Kingdonia uniflora (Circaeasteraceae, Ranunculales) Reveals Potential Mechanisms of Evolutionary Specialization.</title>
        <authorList>
            <person name="Sun Y."/>
            <person name="Deng T."/>
            <person name="Zhang A."/>
            <person name="Moore M.J."/>
            <person name="Landis J.B."/>
            <person name="Lin N."/>
            <person name="Zhang H."/>
            <person name="Zhang X."/>
            <person name="Huang J."/>
            <person name="Zhang X."/>
            <person name="Sun H."/>
            <person name="Wang H."/>
        </authorList>
    </citation>
    <scope>NUCLEOTIDE SEQUENCE [LARGE SCALE GENOMIC DNA]</scope>
    <source>
        <strain evidence="8">TB1705</strain>
        <tissue evidence="8">Leaf</tissue>
    </source>
</reference>
<feature type="transmembrane region" description="Helical" evidence="7">
    <location>
        <begin position="95"/>
        <end position="113"/>
    </location>
</feature>
<comment type="caution">
    <text evidence="8">The sequence shown here is derived from an EMBL/GenBank/DDBJ whole genome shotgun (WGS) entry which is preliminary data.</text>
</comment>
<keyword evidence="9" id="KW-1185">Reference proteome</keyword>
<keyword evidence="4 7" id="KW-0812">Transmembrane</keyword>
<dbReference type="EMBL" id="JACGCM010000385">
    <property type="protein sequence ID" value="KAF6172782.1"/>
    <property type="molecule type" value="Genomic_DNA"/>
</dbReference>
<keyword evidence="3" id="KW-0813">Transport</keyword>
<dbReference type="Pfam" id="PF16913">
    <property type="entry name" value="PUNUT"/>
    <property type="match status" value="1"/>
</dbReference>
<feature type="transmembrane region" description="Helical" evidence="7">
    <location>
        <begin position="43"/>
        <end position="63"/>
    </location>
</feature>
<evidence type="ECO:0008006" key="10">
    <source>
        <dbReference type="Google" id="ProtNLM"/>
    </source>
</evidence>
<evidence type="ECO:0000256" key="3">
    <source>
        <dbReference type="ARBA" id="ARBA00022448"/>
    </source>
</evidence>
<evidence type="ECO:0000256" key="2">
    <source>
        <dbReference type="ARBA" id="ARBA00006213"/>
    </source>
</evidence>
<organism evidence="8 9">
    <name type="scientific">Kingdonia uniflora</name>
    <dbReference type="NCBI Taxonomy" id="39325"/>
    <lineage>
        <taxon>Eukaryota</taxon>
        <taxon>Viridiplantae</taxon>
        <taxon>Streptophyta</taxon>
        <taxon>Embryophyta</taxon>
        <taxon>Tracheophyta</taxon>
        <taxon>Spermatophyta</taxon>
        <taxon>Magnoliopsida</taxon>
        <taxon>Ranunculales</taxon>
        <taxon>Circaeasteraceae</taxon>
        <taxon>Kingdonia</taxon>
    </lineage>
</organism>
<dbReference type="GO" id="GO:0016020">
    <property type="term" value="C:membrane"/>
    <property type="evidence" value="ECO:0007669"/>
    <property type="project" value="UniProtKB-SubCell"/>
</dbReference>
<evidence type="ECO:0000256" key="5">
    <source>
        <dbReference type="ARBA" id="ARBA00022989"/>
    </source>
</evidence>
<dbReference type="PANTHER" id="PTHR31376">
    <property type="entry name" value="OS09G0467300 PROTEIN-RELATED"/>
    <property type="match status" value="1"/>
</dbReference>
<evidence type="ECO:0000256" key="6">
    <source>
        <dbReference type="ARBA" id="ARBA00023136"/>
    </source>
</evidence>
<gene>
    <name evidence="8" type="ORF">GIB67_030177</name>
</gene>
<comment type="similarity">
    <text evidence="2">Belongs to the purine permeases (TC 2.A.7.14) family.</text>
</comment>
<evidence type="ECO:0000313" key="8">
    <source>
        <dbReference type="EMBL" id="KAF6172782.1"/>
    </source>
</evidence>
<evidence type="ECO:0000256" key="7">
    <source>
        <dbReference type="SAM" id="Phobius"/>
    </source>
</evidence>
<name>A0A7J7P0M5_9MAGN</name>
<evidence type="ECO:0000256" key="1">
    <source>
        <dbReference type="ARBA" id="ARBA00004370"/>
    </source>
</evidence>
<evidence type="ECO:0000256" key="4">
    <source>
        <dbReference type="ARBA" id="ARBA00022692"/>
    </source>
</evidence>
<dbReference type="GO" id="GO:0015211">
    <property type="term" value="F:purine nucleoside transmembrane transporter activity"/>
    <property type="evidence" value="ECO:0007669"/>
    <property type="project" value="InterPro"/>
</dbReference>
<dbReference type="GO" id="GO:0005345">
    <property type="term" value="F:purine nucleobase transmembrane transporter activity"/>
    <property type="evidence" value="ECO:0007669"/>
    <property type="project" value="UniProtKB-ARBA"/>
</dbReference>
<dbReference type="AlphaFoldDB" id="A0A7J7P0M5"/>